<name>A0A846ZR59_9GAMM</name>
<dbReference type="RefSeq" id="WP_168609931.1">
    <property type="nucleotide sequence ID" value="NZ_JAAZQD010000006.1"/>
</dbReference>
<evidence type="ECO:0000313" key="3">
    <source>
        <dbReference type="EMBL" id="NKZ40147.1"/>
    </source>
</evidence>
<feature type="region of interest" description="Disordered" evidence="1">
    <location>
        <begin position="325"/>
        <end position="346"/>
    </location>
</feature>
<keyword evidence="4" id="KW-1185">Reference proteome</keyword>
<gene>
    <name evidence="3" type="ORF">HF690_14400</name>
</gene>
<feature type="signal peptide" evidence="2">
    <location>
        <begin position="1"/>
        <end position="24"/>
    </location>
</feature>
<protein>
    <submittedName>
        <fullName evidence="3">Uncharacterized protein</fullName>
    </submittedName>
</protein>
<accession>A0A846ZR59</accession>
<evidence type="ECO:0000256" key="2">
    <source>
        <dbReference type="SAM" id="SignalP"/>
    </source>
</evidence>
<feature type="chain" id="PRO_5032766338" evidence="2">
    <location>
        <begin position="25"/>
        <end position="346"/>
    </location>
</feature>
<dbReference type="Proteomes" id="UP000541636">
    <property type="component" value="Unassembled WGS sequence"/>
</dbReference>
<evidence type="ECO:0000256" key="1">
    <source>
        <dbReference type="SAM" id="MobiDB-lite"/>
    </source>
</evidence>
<feature type="compositionally biased region" description="Low complexity" evidence="1">
    <location>
        <begin position="331"/>
        <end position="346"/>
    </location>
</feature>
<evidence type="ECO:0000313" key="4">
    <source>
        <dbReference type="Proteomes" id="UP000541636"/>
    </source>
</evidence>
<dbReference type="EMBL" id="JAAZQD010000006">
    <property type="protein sequence ID" value="NKZ40147.1"/>
    <property type="molecule type" value="Genomic_DNA"/>
</dbReference>
<comment type="caution">
    <text evidence="3">The sequence shown here is derived from an EMBL/GenBank/DDBJ whole genome shotgun (WGS) entry which is preliminary data.</text>
</comment>
<reference evidence="3 4" key="1">
    <citation type="journal article" date="2017" name="Int. J. Syst. Evol. Microbiol.">
        <title>Oleiagrimonas citrea sp. nov., a marine bacterium isolated from tidal flat sediment and emended description of the genus Oleiagrimonas Fang et al. 2015 and Oleiagrimonas soli.</title>
        <authorList>
            <person name="Yang S.H."/>
            <person name="Seo H.S."/>
            <person name="Seong C.N."/>
            <person name="Kwon K.K."/>
        </authorList>
    </citation>
    <scope>NUCLEOTIDE SEQUENCE [LARGE SCALE GENOMIC DNA]</scope>
    <source>
        <strain evidence="3 4">MEBiC09124</strain>
    </source>
</reference>
<proteinExistence type="predicted"/>
<keyword evidence="2" id="KW-0732">Signal</keyword>
<sequence length="346" mass="36747">MTWRTAFTSLLTILFGLTVLPAHAENAAAQRKAREQFQHDLVSVLALRADPKPLLGAALLARAGDIDHGGPLDFHHLITRAAAAQDAGPAANWVRLSDCDAQADNCPNTKALDALVKQAPDNAAVWLLRMGQAAQNGDAKATEAALQKAANASQYDDYTGRSLQALAIAVMQLPPPPATLSGEGSQRAQVADLQMTLVYGIGDAQPLPGFHLAAAQCLPKVVKEQPQRRATCLKLAHVLVWGSSPLARSLGLHLRSTLSEDAAVRARADAAMRDLTWQVRHFGQLEAQARTHPELAQRMLMLARQGGTQMSLMQATLHMAGIPLEAPDEVSPQPAAAASSPAAETP</sequence>
<organism evidence="3 4">
    <name type="scientific">Oleiagrimonas citrea</name>
    <dbReference type="NCBI Taxonomy" id="1665687"/>
    <lineage>
        <taxon>Bacteria</taxon>
        <taxon>Pseudomonadati</taxon>
        <taxon>Pseudomonadota</taxon>
        <taxon>Gammaproteobacteria</taxon>
        <taxon>Lysobacterales</taxon>
        <taxon>Rhodanobacteraceae</taxon>
        <taxon>Oleiagrimonas</taxon>
    </lineage>
</organism>
<dbReference type="AlphaFoldDB" id="A0A846ZR59"/>